<evidence type="ECO:0000313" key="3">
    <source>
        <dbReference type="Proteomes" id="UP000307087"/>
    </source>
</evidence>
<accession>A0A4S8NP26</accession>
<dbReference type="EMBL" id="STGW01000002">
    <property type="protein sequence ID" value="THV17992.1"/>
    <property type="molecule type" value="Genomic_DNA"/>
</dbReference>
<feature type="non-terminal residue" evidence="2">
    <location>
        <position position="103"/>
    </location>
</feature>
<reference evidence="2 3" key="1">
    <citation type="journal article" date="2009" name="Int. J. Syst. Evol. Microbiol.">
        <title>Nocardioides caeni sp. nov., isolated from wastewater.</title>
        <authorList>
            <person name="Yoon J.H."/>
            <person name="Kang S.J."/>
            <person name="Park S."/>
            <person name="Kim W."/>
            <person name="Oh T.K."/>
        </authorList>
    </citation>
    <scope>NUCLEOTIDE SEQUENCE [LARGE SCALE GENOMIC DNA]</scope>
    <source>
        <strain evidence="2 3">DSM 23134</strain>
    </source>
</reference>
<feature type="domain" description="MOSC" evidence="1">
    <location>
        <begin position="47"/>
        <end position="103"/>
    </location>
</feature>
<dbReference type="InterPro" id="IPR005302">
    <property type="entry name" value="MoCF_Sase_C"/>
</dbReference>
<dbReference type="PROSITE" id="PS51340">
    <property type="entry name" value="MOSC"/>
    <property type="match status" value="1"/>
</dbReference>
<dbReference type="InterPro" id="IPR011037">
    <property type="entry name" value="Pyrv_Knase-like_insert_dom_sf"/>
</dbReference>
<protein>
    <submittedName>
        <fullName evidence="2">MOSC domain-containing protein</fullName>
    </submittedName>
</protein>
<dbReference type="GO" id="GO:0030151">
    <property type="term" value="F:molybdenum ion binding"/>
    <property type="evidence" value="ECO:0007669"/>
    <property type="project" value="InterPro"/>
</dbReference>
<dbReference type="GO" id="GO:0003824">
    <property type="term" value="F:catalytic activity"/>
    <property type="evidence" value="ECO:0007669"/>
    <property type="project" value="InterPro"/>
</dbReference>
<dbReference type="PANTHER" id="PTHR30212">
    <property type="entry name" value="PROTEIN YIIM"/>
    <property type="match status" value="1"/>
</dbReference>
<name>A0A4S8NP26_9ACTN</name>
<dbReference type="Proteomes" id="UP000307087">
    <property type="component" value="Unassembled WGS sequence"/>
</dbReference>
<dbReference type="SUPFAM" id="SSF50800">
    <property type="entry name" value="PK beta-barrel domain-like"/>
    <property type="match status" value="1"/>
</dbReference>
<proteinExistence type="predicted"/>
<dbReference type="AlphaFoldDB" id="A0A4S8NP26"/>
<dbReference type="Gene3D" id="2.40.33.20">
    <property type="entry name" value="PK beta-barrel domain-like"/>
    <property type="match status" value="1"/>
</dbReference>
<sequence length="103" mass="11100">MVKAAQGQGSMHDNRAVSTVPTVIAISTGRPQVKEWAGIGRTSIDKTNVSGPARVGELGIEGDTVSDTQHHGGPDQAIYAYAREDLDWWEEQLGRPIRNGQFG</sequence>
<dbReference type="PANTHER" id="PTHR30212:SF2">
    <property type="entry name" value="PROTEIN YIIM"/>
    <property type="match status" value="1"/>
</dbReference>
<keyword evidence="3" id="KW-1185">Reference proteome</keyword>
<dbReference type="Pfam" id="PF03473">
    <property type="entry name" value="MOSC"/>
    <property type="match status" value="1"/>
</dbReference>
<gene>
    <name evidence="2" type="ORF">E9934_03950</name>
</gene>
<dbReference type="GO" id="GO:0030170">
    <property type="term" value="F:pyridoxal phosphate binding"/>
    <property type="evidence" value="ECO:0007669"/>
    <property type="project" value="InterPro"/>
</dbReference>
<dbReference type="InterPro" id="IPR052353">
    <property type="entry name" value="Benzoxazolinone_Detox_Enz"/>
</dbReference>
<comment type="caution">
    <text evidence="2">The sequence shown here is derived from an EMBL/GenBank/DDBJ whole genome shotgun (WGS) entry which is preliminary data.</text>
</comment>
<evidence type="ECO:0000313" key="2">
    <source>
        <dbReference type="EMBL" id="THV17992.1"/>
    </source>
</evidence>
<organism evidence="2 3">
    <name type="scientific">Nocardioides caeni</name>
    <dbReference type="NCBI Taxonomy" id="574700"/>
    <lineage>
        <taxon>Bacteria</taxon>
        <taxon>Bacillati</taxon>
        <taxon>Actinomycetota</taxon>
        <taxon>Actinomycetes</taxon>
        <taxon>Propionibacteriales</taxon>
        <taxon>Nocardioidaceae</taxon>
        <taxon>Nocardioides</taxon>
    </lineage>
</organism>
<evidence type="ECO:0000259" key="1">
    <source>
        <dbReference type="PROSITE" id="PS51340"/>
    </source>
</evidence>